<name>J9ENL5_WUCBA</name>
<protein>
    <submittedName>
        <fullName evidence="1">Uncharacterized protein</fullName>
    </submittedName>
</protein>
<accession>J9ENL5</accession>
<reference evidence="2" key="1">
    <citation type="submission" date="2012-08" db="EMBL/GenBank/DDBJ databases">
        <title>The Genome Sequence of Wuchereria bancrofti.</title>
        <authorList>
            <person name="Nutman T.B."/>
            <person name="Fink D.L."/>
            <person name="Russ C."/>
            <person name="Young S."/>
            <person name="Zeng Q."/>
            <person name="Koehrsen M."/>
            <person name="Alvarado L."/>
            <person name="Berlin A."/>
            <person name="Chapman S.B."/>
            <person name="Chen Z."/>
            <person name="Freedman E."/>
            <person name="Gellesch M."/>
            <person name="Goldberg J."/>
            <person name="Griggs A."/>
            <person name="Gujja S."/>
            <person name="Heilman E.R."/>
            <person name="Heiman D."/>
            <person name="Hepburn T."/>
            <person name="Howarth C."/>
            <person name="Jen D."/>
            <person name="Larson L."/>
            <person name="Lewis B."/>
            <person name="Mehta T."/>
            <person name="Park D."/>
            <person name="Pearson M."/>
            <person name="Roberts A."/>
            <person name="Saif S."/>
            <person name="Shea T."/>
            <person name="Shenoy N."/>
            <person name="Sisk P."/>
            <person name="Stolte C."/>
            <person name="Sykes S."/>
            <person name="Walk T."/>
            <person name="White J."/>
            <person name="Yandava C."/>
            <person name="Haas B."/>
            <person name="Henn M.R."/>
            <person name="Nusbaum C."/>
            <person name="Birren B."/>
        </authorList>
    </citation>
    <scope>NUCLEOTIDE SEQUENCE [LARGE SCALE GENOMIC DNA]</scope>
    <source>
        <strain evidence="2">NA</strain>
    </source>
</reference>
<dbReference type="EMBL" id="ADBV01008445">
    <property type="protein sequence ID" value="EJW76914.1"/>
    <property type="molecule type" value="Genomic_DNA"/>
</dbReference>
<gene>
    <name evidence="1" type="ORF">WUBG_12178</name>
</gene>
<sequence>MYVLPVPKIFGQEGLIAMDIFRCCYTVFYHCTLPTAFFLTNENARKYLHLVLNTN</sequence>
<organism evidence="1 2">
    <name type="scientific">Wuchereria bancrofti</name>
    <dbReference type="NCBI Taxonomy" id="6293"/>
    <lineage>
        <taxon>Eukaryota</taxon>
        <taxon>Metazoa</taxon>
        <taxon>Ecdysozoa</taxon>
        <taxon>Nematoda</taxon>
        <taxon>Chromadorea</taxon>
        <taxon>Rhabditida</taxon>
        <taxon>Spirurina</taxon>
        <taxon>Spiruromorpha</taxon>
        <taxon>Filarioidea</taxon>
        <taxon>Onchocercidae</taxon>
        <taxon>Wuchereria</taxon>
    </lineage>
</organism>
<proteinExistence type="predicted"/>
<dbReference type="Proteomes" id="UP000004810">
    <property type="component" value="Unassembled WGS sequence"/>
</dbReference>
<dbReference type="AlphaFoldDB" id="J9ENL5"/>
<feature type="non-terminal residue" evidence="1">
    <location>
        <position position="55"/>
    </location>
</feature>
<comment type="caution">
    <text evidence="1">The sequence shown here is derived from an EMBL/GenBank/DDBJ whole genome shotgun (WGS) entry which is preliminary data.</text>
</comment>
<evidence type="ECO:0000313" key="1">
    <source>
        <dbReference type="EMBL" id="EJW76914.1"/>
    </source>
</evidence>
<evidence type="ECO:0000313" key="2">
    <source>
        <dbReference type="Proteomes" id="UP000004810"/>
    </source>
</evidence>